<sequence>MRLPGPARLSATVAIALVLLAGCGGGTDKEAPLLTRSSSDASQQVQTYFRGVAATVTGQQEHGKQVGLGPAPCEGRGGETATDDRYYIQGTYDLPFAADRDQHTVFQTLHDTWKAQGYEFTEPLNKLPSGDWSLTARNPTDGYKISVTGYDHILRLLIFSPCYLPPR</sequence>
<reference evidence="2" key="1">
    <citation type="submission" date="2020-11" db="EMBL/GenBank/DDBJ databases">
        <title>Sequencing the genomes of 1000 actinobacteria strains.</title>
        <authorList>
            <person name="Klenk H.-P."/>
        </authorList>
    </citation>
    <scope>NUCLEOTIDE SEQUENCE</scope>
    <source>
        <strain evidence="2">DSM 45356</strain>
    </source>
</reference>
<evidence type="ECO:0000313" key="2">
    <source>
        <dbReference type="EMBL" id="MBG6141534.1"/>
    </source>
</evidence>
<accession>A0A8J7GKY9</accession>
<dbReference type="PROSITE" id="PS51257">
    <property type="entry name" value="PROKAR_LIPOPROTEIN"/>
    <property type="match status" value="1"/>
</dbReference>
<feature type="region of interest" description="Disordered" evidence="1">
    <location>
        <begin position="60"/>
        <end position="80"/>
    </location>
</feature>
<evidence type="ECO:0000313" key="3">
    <source>
        <dbReference type="Proteomes" id="UP000622552"/>
    </source>
</evidence>
<gene>
    <name evidence="2" type="ORF">IW245_007728</name>
</gene>
<dbReference type="EMBL" id="JADOUF010000001">
    <property type="protein sequence ID" value="MBG6141534.1"/>
    <property type="molecule type" value="Genomic_DNA"/>
</dbReference>
<dbReference type="AlphaFoldDB" id="A0A8J7GKY9"/>
<evidence type="ECO:0008006" key="4">
    <source>
        <dbReference type="Google" id="ProtNLM"/>
    </source>
</evidence>
<name>A0A8J7GKY9_9ACTN</name>
<protein>
    <recommendedName>
        <fullName evidence="4">Lipoprotein</fullName>
    </recommendedName>
</protein>
<dbReference type="RefSeq" id="WP_197007934.1">
    <property type="nucleotide sequence ID" value="NZ_JADOUF010000001.1"/>
</dbReference>
<comment type="caution">
    <text evidence="2">The sequence shown here is derived from an EMBL/GenBank/DDBJ whole genome shotgun (WGS) entry which is preliminary data.</text>
</comment>
<keyword evidence="3" id="KW-1185">Reference proteome</keyword>
<proteinExistence type="predicted"/>
<organism evidence="2 3">
    <name type="scientific">Longispora fulva</name>
    <dbReference type="NCBI Taxonomy" id="619741"/>
    <lineage>
        <taxon>Bacteria</taxon>
        <taxon>Bacillati</taxon>
        <taxon>Actinomycetota</taxon>
        <taxon>Actinomycetes</taxon>
        <taxon>Micromonosporales</taxon>
        <taxon>Micromonosporaceae</taxon>
        <taxon>Longispora</taxon>
    </lineage>
</organism>
<dbReference type="Proteomes" id="UP000622552">
    <property type="component" value="Unassembled WGS sequence"/>
</dbReference>
<evidence type="ECO:0000256" key="1">
    <source>
        <dbReference type="SAM" id="MobiDB-lite"/>
    </source>
</evidence>